<dbReference type="InterPro" id="IPR017937">
    <property type="entry name" value="Thioredoxin_CS"/>
</dbReference>
<dbReference type="GO" id="GO:0030313">
    <property type="term" value="C:cell envelope"/>
    <property type="evidence" value="ECO:0007669"/>
    <property type="project" value="UniProtKB-SubCell"/>
</dbReference>
<dbReference type="Gene3D" id="3.40.30.10">
    <property type="entry name" value="Glutaredoxin"/>
    <property type="match status" value="1"/>
</dbReference>
<dbReference type="PANTHER" id="PTHR42852">
    <property type="entry name" value="THIOL:DISULFIDE INTERCHANGE PROTEIN DSBE"/>
    <property type="match status" value="1"/>
</dbReference>
<dbReference type="EMBL" id="CP043451">
    <property type="protein sequence ID" value="QEM06130.1"/>
    <property type="molecule type" value="Genomic_DNA"/>
</dbReference>
<dbReference type="AlphaFoldDB" id="A0A364WWD2"/>
<comment type="subcellular location">
    <subcellularLocation>
        <location evidence="1">Cell envelope</location>
    </subcellularLocation>
</comment>
<accession>A0A364WWD2</accession>
<reference evidence="7" key="1">
    <citation type="submission" date="2019-08" db="EMBL/GenBank/DDBJ databases">
        <title>Comparative genome analysis confer to the adaptation heavy metal polluted environment.</title>
        <authorList>
            <person name="Li Y."/>
        </authorList>
    </citation>
    <scope>NUCLEOTIDE SEQUENCE [LARGE SCALE GENOMIC DNA]</scope>
    <source>
        <strain evidence="7">P1</strain>
        <strain evidence="6">P2</strain>
    </source>
</reference>
<dbReference type="InterPro" id="IPR036249">
    <property type="entry name" value="Thioredoxin-like_sf"/>
</dbReference>
<name>A0A364WWD2_9SPHI</name>
<dbReference type="InterPro" id="IPR000866">
    <property type="entry name" value="AhpC/TSA"/>
</dbReference>
<dbReference type="InterPro" id="IPR050553">
    <property type="entry name" value="Thioredoxin_ResA/DsbE_sf"/>
</dbReference>
<dbReference type="Pfam" id="PF00578">
    <property type="entry name" value="AhpC-TSA"/>
    <property type="match status" value="1"/>
</dbReference>
<evidence type="ECO:0000259" key="5">
    <source>
        <dbReference type="PROSITE" id="PS51352"/>
    </source>
</evidence>
<dbReference type="Proteomes" id="UP000251402">
    <property type="component" value="Chromosome"/>
</dbReference>
<feature type="domain" description="Thioredoxin" evidence="5">
    <location>
        <begin position="50"/>
        <end position="190"/>
    </location>
</feature>
<dbReference type="InterPro" id="IPR013766">
    <property type="entry name" value="Thioredoxin_domain"/>
</dbReference>
<keyword evidence="8" id="KW-1185">Reference proteome</keyword>
<dbReference type="SUPFAM" id="SSF52833">
    <property type="entry name" value="Thioredoxin-like"/>
    <property type="match status" value="1"/>
</dbReference>
<dbReference type="GO" id="GO:0016209">
    <property type="term" value="F:antioxidant activity"/>
    <property type="evidence" value="ECO:0007669"/>
    <property type="project" value="InterPro"/>
</dbReference>
<sequence>MSHQTSITKMKACKIVAIGLFLIITAALNGSASPFYSYTNSLPVPGFKDSFVDKETPSFTLEDKNGKRIKLTDLKGKIVLINFWAPWCAPCREEMPGLDKLYRHFKEDTNVIFITVDMDHNLKKSLAFMSSNQLMLPVYVAETQIPADFIGDAIPATVILDQSGKIVFKQEGGLDFNDEHFIKYLKSLLTK</sequence>
<evidence type="ECO:0000256" key="2">
    <source>
        <dbReference type="ARBA" id="ARBA00022748"/>
    </source>
</evidence>
<dbReference type="KEGG" id="mrub:DEO27_027760"/>
<dbReference type="PROSITE" id="PS51352">
    <property type="entry name" value="THIOREDOXIN_2"/>
    <property type="match status" value="1"/>
</dbReference>
<evidence type="ECO:0000313" key="8">
    <source>
        <dbReference type="Proteomes" id="UP000251402"/>
    </source>
</evidence>
<dbReference type="Proteomes" id="UP000250557">
    <property type="component" value="Chromosome"/>
</dbReference>
<dbReference type="EMBL" id="CP043450">
    <property type="protein sequence ID" value="QEM13647.1"/>
    <property type="molecule type" value="Genomic_DNA"/>
</dbReference>
<dbReference type="RefSeq" id="WP_112571223.1">
    <property type="nucleotide sequence ID" value="NZ_CP043450.1"/>
</dbReference>
<evidence type="ECO:0000313" key="6">
    <source>
        <dbReference type="EMBL" id="QEM06130.1"/>
    </source>
</evidence>
<organism evidence="7 8">
    <name type="scientific">Mucilaginibacter rubeus</name>
    <dbReference type="NCBI Taxonomy" id="2027860"/>
    <lineage>
        <taxon>Bacteria</taxon>
        <taxon>Pseudomonadati</taxon>
        <taxon>Bacteroidota</taxon>
        <taxon>Sphingobacteriia</taxon>
        <taxon>Sphingobacteriales</taxon>
        <taxon>Sphingobacteriaceae</taxon>
        <taxon>Mucilaginibacter</taxon>
    </lineage>
</organism>
<gene>
    <name evidence="7" type="ORF">DEO27_027760</name>
    <name evidence="6" type="ORF">DIU31_022405</name>
</gene>
<evidence type="ECO:0000256" key="1">
    <source>
        <dbReference type="ARBA" id="ARBA00004196"/>
    </source>
</evidence>
<dbReference type="GO" id="GO:0017004">
    <property type="term" value="P:cytochrome complex assembly"/>
    <property type="evidence" value="ECO:0007669"/>
    <property type="project" value="UniProtKB-KW"/>
</dbReference>
<dbReference type="GO" id="GO:0016491">
    <property type="term" value="F:oxidoreductase activity"/>
    <property type="evidence" value="ECO:0007669"/>
    <property type="project" value="InterPro"/>
</dbReference>
<dbReference type="PANTHER" id="PTHR42852:SF6">
    <property type="entry name" value="THIOL:DISULFIDE INTERCHANGE PROTEIN DSBE"/>
    <property type="match status" value="1"/>
</dbReference>
<keyword evidence="4" id="KW-0676">Redox-active center</keyword>
<evidence type="ECO:0000256" key="4">
    <source>
        <dbReference type="ARBA" id="ARBA00023284"/>
    </source>
</evidence>
<evidence type="ECO:0000256" key="3">
    <source>
        <dbReference type="ARBA" id="ARBA00023157"/>
    </source>
</evidence>
<dbReference type="PROSITE" id="PS00194">
    <property type="entry name" value="THIOREDOXIN_1"/>
    <property type="match status" value="1"/>
</dbReference>
<dbReference type="CDD" id="cd02966">
    <property type="entry name" value="TlpA_like_family"/>
    <property type="match status" value="1"/>
</dbReference>
<dbReference type="OrthoDB" id="9815205at2"/>
<protein>
    <submittedName>
        <fullName evidence="7">TlpA family protein disulfide reductase</fullName>
    </submittedName>
</protein>
<proteinExistence type="predicted"/>
<keyword evidence="2" id="KW-0201">Cytochrome c-type biogenesis</keyword>
<evidence type="ECO:0000313" key="7">
    <source>
        <dbReference type="EMBL" id="QEM13647.1"/>
    </source>
</evidence>
<keyword evidence="3" id="KW-1015">Disulfide bond</keyword>